<evidence type="ECO:0000259" key="1">
    <source>
        <dbReference type="Pfam" id="PF06722"/>
    </source>
</evidence>
<name>A0A261TMG0_9BORD</name>
<dbReference type="AlphaFoldDB" id="A0A261TMG0"/>
<dbReference type="Proteomes" id="UP000216885">
    <property type="component" value="Unassembled WGS sequence"/>
</dbReference>
<dbReference type="PANTHER" id="PTHR48050">
    <property type="entry name" value="STEROL 3-BETA-GLUCOSYLTRANSFERASE"/>
    <property type="match status" value="1"/>
</dbReference>
<proteinExistence type="predicted"/>
<keyword evidence="2" id="KW-0808">Transferase</keyword>
<dbReference type="FunFam" id="3.40.50.2000:FF:000009">
    <property type="entry name" value="Sterol 3-beta-glucosyltransferase UGT80A2"/>
    <property type="match status" value="1"/>
</dbReference>
<dbReference type="Gene3D" id="3.40.50.2000">
    <property type="entry name" value="Glycogen Phosphorylase B"/>
    <property type="match status" value="2"/>
</dbReference>
<keyword evidence="3" id="KW-1185">Reference proteome</keyword>
<organism evidence="2 3">
    <name type="scientific">Bordetella genomosp. 4</name>
    <dbReference type="NCBI Taxonomy" id="463044"/>
    <lineage>
        <taxon>Bacteria</taxon>
        <taxon>Pseudomonadati</taxon>
        <taxon>Pseudomonadota</taxon>
        <taxon>Betaproteobacteria</taxon>
        <taxon>Burkholderiales</taxon>
        <taxon>Alcaligenaceae</taxon>
        <taxon>Bordetella</taxon>
    </lineage>
</organism>
<dbReference type="GO" id="GO:0017000">
    <property type="term" value="P:antibiotic biosynthetic process"/>
    <property type="evidence" value="ECO:0007669"/>
    <property type="project" value="UniProtKB-ARBA"/>
</dbReference>
<accession>A0A261TMG0</accession>
<dbReference type="RefSeq" id="WP_094839186.1">
    <property type="nucleotide sequence ID" value="NZ_NEVQ01000022.1"/>
</dbReference>
<evidence type="ECO:0000313" key="2">
    <source>
        <dbReference type="EMBL" id="OZI50789.1"/>
    </source>
</evidence>
<evidence type="ECO:0000313" key="3">
    <source>
        <dbReference type="Proteomes" id="UP000216885"/>
    </source>
</evidence>
<dbReference type="Pfam" id="PF06722">
    <property type="entry name" value="EryCIII-like_C"/>
    <property type="match status" value="1"/>
</dbReference>
<dbReference type="CDD" id="cd03784">
    <property type="entry name" value="GT1_Gtf-like"/>
    <property type="match status" value="1"/>
</dbReference>
<dbReference type="InterPro" id="IPR010610">
    <property type="entry name" value="EryCIII-like_C"/>
</dbReference>
<dbReference type="InterPro" id="IPR050426">
    <property type="entry name" value="Glycosyltransferase_28"/>
</dbReference>
<dbReference type="GO" id="GO:0016758">
    <property type="term" value="F:hexosyltransferase activity"/>
    <property type="evidence" value="ECO:0007669"/>
    <property type="project" value="UniProtKB-ARBA"/>
</dbReference>
<reference evidence="2 3" key="1">
    <citation type="submission" date="2017-05" db="EMBL/GenBank/DDBJ databases">
        <title>Complete and WGS of Bordetella genogroups.</title>
        <authorList>
            <person name="Spilker T."/>
            <person name="LiPuma J."/>
        </authorList>
    </citation>
    <scope>NUCLEOTIDE SEQUENCE [LARGE SCALE GENOMIC DNA]</scope>
    <source>
        <strain evidence="2 3">AU9919</strain>
    </source>
</reference>
<comment type="caution">
    <text evidence="2">The sequence shown here is derived from an EMBL/GenBank/DDBJ whole genome shotgun (WGS) entry which is preliminary data.</text>
</comment>
<protein>
    <submittedName>
        <fullName evidence="2">UDP-glucose--sterol glucosyltransferase</fullName>
    </submittedName>
</protein>
<gene>
    <name evidence="2" type="ORF">CAL20_23485</name>
</gene>
<dbReference type="PANTHER" id="PTHR48050:SF13">
    <property type="entry name" value="STEROL 3-BETA-GLUCOSYLTRANSFERASE UGT80A2"/>
    <property type="match status" value="1"/>
</dbReference>
<dbReference type="InterPro" id="IPR002213">
    <property type="entry name" value="UDP_glucos_trans"/>
</dbReference>
<dbReference type="EMBL" id="NEVQ01000022">
    <property type="protein sequence ID" value="OZI50789.1"/>
    <property type="molecule type" value="Genomic_DNA"/>
</dbReference>
<feature type="domain" description="Erythromycin biosynthesis protein CIII-like C-terminal" evidence="1">
    <location>
        <begin position="282"/>
        <end position="377"/>
    </location>
</feature>
<dbReference type="GO" id="GO:0008194">
    <property type="term" value="F:UDP-glycosyltransferase activity"/>
    <property type="evidence" value="ECO:0007669"/>
    <property type="project" value="InterPro"/>
</dbReference>
<sequence>MKIVVLTYGTDGDTRPLIALSHALMQSGHEVSLLGEARSLDLAHRLAVPAAPLAGDIRALFTRWSQSGARGTAKALVELTNANAGAWMAQTFEAAQGCDAIVVSGLTGFVGLSVAERLGVPAIGAGMIPLTPSREFPSPFLPSAWVPERLNRASLVLTNQLLWLGLRKALNRARADVLGLPPKAKLWTEHPMLYGISPTLLPQPKDWPDNAVMCGQWVPSHGTDFIPPAELTQFLANGPAPVYVGFGSMTGIDLPKMLETVIKALNGRRAVVWPGWSDIGSMTLPENILRIDAMPHDWLFPRMAAVIHHGGSGTSHSAARAGKPSIVMPFAGDQFFWADRLYGLGVAAPAVSTARLNAAALADAISFVEQPAVVDRAGVVGRAMAREDGLAVGVRMVEGFLALGSDGARGN</sequence>
<dbReference type="SUPFAM" id="SSF53756">
    <property type="entry name" value="UDP-Glycosyltransferase/glycogen phosphorylase"/>
    <property type="match status" value="1"/>
</dbReference>